<comment type="caution">
    <text evidence="2">The sequence shown here is derived from an EMBL/GenBank/DDBJ whole genome shotgun (WGS) entry which is preliminary data.</text>
</comment>
<dbReference type="OrthoDB" id="707503at2"/>
<evidence type="ECO:0000259" key="1">
    <source>
        <dbReference type="Pfam" id="PF18760"/>
    </source>
</evidence>
<dbReference type="InterPro" id="IPR049522">
    <property type="entry name" value="ART-PolyVal_dom"/>
</dbReference>
<dbReference type="AlphaFoldDB" id="A0A327KUA4"/>
<organism evidence="2 3">
    <name type="scientific">Rhodoplanes elegans</name>
    <dbReference type="NCBI Taxonomy" id="29408"/>
    <lineage>
        <taxon>Bacteria</taxon>
        <taxon>Pseudomonadati</taxon>
        <taxon>Pseudomonadota</taxon>
        <taxon>Alphaproteobacteria</taxon>
        <taxon>Hyphomicrobiales</taxon>
        <taxon>Nitrobacteraceae</taxon>
        <taxon>Rhodoplanes</taxon>
    </lineage>
</organism>
<gene>
    <name evidence="2" type="ORF">CH338_01585</name>
</gene>
<feature type="domain" description="ART-PolyVal-like" evidence="1">
    <location>
        <begin position="45"/>
        <end position="248"/>
    </location>
</feature>
<name>A0A327KUA4_9BRAD</name>
<dbReference type="EMBL" id="NPEU01000007">
    <property type="protein sequence ID" value="RAI41911.1"/>
    <property type="molecule type" value="Genomic_DNA"/>
</dbReference>
<dbReference type="Proteomes" id="UP000248863">
    <property type="component" value="Unassembled WGS sequence"/>
</dbReference>
<evidence type="ECO:0000313" key="3">
    <source>
        <dbReference type="Proteomes" id="UP000248863"/>
    </source>
</evidence>
<dbReference type="RefSeq" id="WP_111355287.1">
    <property type="nucleotide sequence ID" value="NZ_NHSK01000213.1"/>
</dbReference>
<accession>A0A327KUA4</accession>
<proteinExistence type="predicted"/>
<keyword evidence="3" id="KW-1185">Reference proteome</keyword>
<dbReference type="Pfam" id="PF18760">
    <property type="entry name" value="ART-PolyVal"/>
    <property type="match status" value="1"/>
</dbReference>
<sequence length="249" mass="28935">MDWYRVIKTIRGRRYVYLQKTWRAGARVRCQSRYMGPASLRAVGYHGTFAQFKRFDRAECGSNTGANDACEGFFFASNRRVAISYASAELAAERGLDATIAKIEHRLSEVFGTDWYDVAIALDEGEYDDDPARKNLAQTYLGRLKRAQTRFHNLRERGIFQELRPSKRGDVKRQRIVMERPYYYDMERHRYDPISYEEAIDGARAKGHDGVVIKNTYDGYSYAMLMHPTEDDLTDVYIVFDERQIQDAA</sequence>
<reference evidence="2 3" key="1">
    <citation type="submission" date="2017-07" db="EMBL/GenBank/DDBJ databases">
        <title>Draft Genome Sequences of Select Purple Nonsulfur Bacteria.</title>
        <authorList>
            <person name="Lasarre B."/>
            <person name="Mckinlay J.B."/>
        </authorList>
    </citation>
    <scope>NUCLEOTIDE SEQUENCE [LARGE SCALE GENOMIC DNA]</scope>
    <source>
        <strain evidence="2 3">DSM 11907</strain>
    </source>
</reference>
<protein>
    <recommendedName>
        <fullName evidence="1">ART-PolyVal-like domain-containing protein</fullName>
    </recommendedName>
</protein>
<evidence type="ECO:0000313" key="2">
    <source>
        <dbReference type="EMBL" id="RAI41911.1"/>
    </source>
</evidence>